<feature type="chain" id="PRO_5002811083" evidence="3">
    <location>
        <begin position="18"/>
        <end position="536"/>
    </location>
</feature>
<dbReference type="EMBL" id="CH916366">
    <property type="protein sequence ID" value="EDV95665.1"/>
    <property type="molecule type" value="Genomic_DNA"/>
</dbReference>
<feature type="region of interest" description="Disordered" evidence="2">
    <location>
        <begin position="266"/>
        <end position="287"/>
    </location>
</feature>
<dbReference type="OMA" id="LAMNTYY"/>
<dbReference type="eggNOG" id="ENOG502S1RB">
    <property type="taxonomic scope" value="Eukaryota"/>
</dbReference>
<feature type="region of interest" description="Disordered" evidence="2">
    <location>
        <begin position="211"/>
        <end position="243"/>
    </location>
</feature>
<feature type="compositionally biased region" description="Pro residues" evidence="2">
    <location>
        <begin position="272"/>
        <end position="281"/>
    </location>
</feature>
<accession>B4IZT0</accession>
<keyword evidence="5" id="KW-1185">Reference proteome</keyword>
<feature type="compositionally biased region" description="Polar residues" evidence="2">
    <location>
        <begin position="396"/>
        <end position="445"/>
    </location>
</feature>
<name>B4IZT0_DROGR</name>
<dbReference type="InParanoid" id="B4IZT0"/>
<feature type="compositionally biased region" description="Low complexity" evidence="2">
    <location>
        <begin position="213"/>
        <end position="241"/>
    </location>
</feature>
<evidence type="ECO:0000256" key="3">
    <source>
        <dbReference type="SAM" id="SignalP"/>
    </source>
</evidence>
<reference evidence="4 5" key="1">
    <citation type="journal article" date="2007" name="Nature">
        <title>Evolution of genes and genomes on the Drosophila phylogeny.</title>
        <authorList>
            <consortium name="Drosophila 12 Genomes Consortium"/>
            <person name="Clark A.G."/>
            <person name="Eisen M.B."/>
            <person name="Smith D.R."/>
            <person name="Bergman C.M."/>
            <person name="Oliver B."/>
            <person name="Markow T.A."/>
            <person name="Kaufman T.C."/>
            <person name="Kellis M."/>
            <person name="Gelbart W."/>
            <person name="Iyer V.N."/>
            <person name="Pollard D.A."/>
            <person name="Sackton T.B."/>
            <person name="Larracuente A.M."/>
            <person name="Singh N.D."/>
            <person name="Abad J.P."/>
            <person name="Abt D.N."/>
            <person name="Adryan B."/>
            <person name="Aguade M."/>
            <person name="Akashi H."/>
            <person name="Anderson W.W."/>
            <person name="Aquadro C.F."/>
            <person name="Ardell D.H."/>
            <person name="Arguello R."/>
            <person name="Artieri C.G."/>
            <person name="Barbash D.A."/>
            <person name="Barker D."/>
            <person name="Barsanti P."/>
            <person name="Batterham P."/>
            <person name="Batzoglou S."/>
            <person name="Begun D."/>
            <person name="Bhutkar A."/>
            <person name="Blanco E."/>
            <person name="Bosak S.A."/>
            <person name="Bradley R.K."/>
            <person name="Brand A.D."/>
            <person name="Brent M.R."/>
            <person name="Brooks A.N."/>
            <person name="Brown R.H."/>
            <person name="Butlin R.K."/>
            <person name="Caggese C."/>
            <person name="Calvi B.R."/>
            <person name="Bernardo de Carvalho A."/>
            <person name="Caspi A."/>
            <person name="Castrezana S."/>
            <person name="Celniker S.E."/>
            <person name="Chang J.L."/>
            <person name="Chapple C."/>
            <person name="Chatterji S."/>
            <person name="Chinwalla A."/>
            <person name="Civetta A."/>
            <person name="Clifton S.W."/>
            <person name="Comeron J.M."/>
            <person name="Costello J.C."/>
            <person name="Coyne J.A."/>
            <person name="Daub J."/>
            <person name="David R.G."/>
            <person name="Delcher A.L."/>
            <person name="Delehaunty K."/>
            <person name="Do C.B."/>
            <person name="Ebling H."/>
            <person name="Edwards K."/>
            <person name="Eickbush T."/>
            <person name="Evans J.D."/>
            <person name="Filipski A."/>
            <person name="Findeiss S."/>
            <person name="Freyhult E."/>
            <person name="Fulton L."/>
            <person name="Fulton R."/>
            <person name="Garcia A.C."/>
            <person name="Gardiner A."/>
            <person name="Garfield D.A."/>
            <person name="Garvin B.E."/>
            <person name="Gibson G."/>
            <person name="Gilbert D."/>
            <person name="Gnerre S."/>
            <person name="Godfrey J."/>
            <person name="Good R."/>
            <person name="Gotea V."/>
            <person name="Gravely B."/>
            <person name="Greenberg A.J."/>
            <person name="Griffiths-Jones S."/>
            <person name="Gross S."/>
            <person name="Guigo R."/>
            <person name="Gustafson E.A."/>
            <person name="Haerty W."/>
            <person name="Hahn M.W."/>
            <person name="Halligan D.L."/>
            <person name="Halpern A.L."/>
            <person name="Halter G.M."/>
            <person name="Han M.V."/>
            <person name="Heger A."/>
            <person name="Hillier L."/>
            <person name="Hinrichs A.S."/>
            <person name="Holmes I."/>
            <person name="Hoskins R.A."/>
            <person name="Hubisz M.J."/>
            <person name="Hultmark D."/>
            <person name="Huntley M.A."/>
            <person name="Jaffe D.B."/>
            <person name="Jagadeeshan S."/>
            <person name="Jeck W.R."/>
            <person name="Johnson J."/>
            <person name="Jones C.D."/>
            <person name="Jordan W.C."/>
            <person name="Karpen G.H."/>
            <person name="Kataoka E."/>
            <person name="Keightley P.D."/>
            <person name="Kheradpour P."/>
            <person name="Kirkness E.F."/>
            <person name="Koerich L.B."/>
            <person name="Kristiansen K."/>
            <person name="Kudrna D."/>
            <person name="Kulathinal R.J."/>
            <person name="Kumar S."/>
            <person name="Kwok R."/>
            <person name="Lander E."/>
            <person name="Langley C.H."/>
            <person name="Lapoint R."/>
            <person name="Lazzaro B.P."/>
            <person name="Lee S.J."/>
            <person name="Levesque L."/>
            <person name="Li R."/>
            <person name="Lin C.F."/>
            <person name="Lin M.F."/>
            <person name="Lindblad-Toh K."/>
            <person name="Llopart A."/>
            <person name="Long M."/>
            <person name="Low L."/>
            <person name="Lozovsky E."/>
            <person name="Lu J."/>
            <person name="Luo M."/>
            <person name="Machado C.A."/>
            <person name="Makalowski W."/>
            <person name="Marzo M."/>
            <person name="Matsuda M."/>
            <person name="Matzkin L."/>
            <person name="McAllister B."/>
            <person name="McBride C.S."/>
            <person name="McKernan B."/>
            <person name="McKernan K."/>
            <person name="Mendez-Lago M."/>
            <person name="Minx P."/>
            <person name="Mollenhauer M.U."/>
            <person name="Montooth K."/>
            <person name="Mount S.M."/>
            <person name="Mu X."/>
            <person name="Myers E."/>
            <person name="Negre B."/>
            <person name="Newfeld S."/>
            <person name="Nielsen R."/>
            <person name="Noor M.A."/>
            <person name="O'Grady P."/>
            <person name="Pachter L."/>
            <person name="Papaceit M."/>
            <person name="Parisi M.J."/>
            <person name="Parisi M."/>
            <person name="Parts L."/>
            <person name="Pedersen J.S."/>
            <person name="Pesole G."/>
            <person name="Phillippy A.M."/>
            <person name="Ponting C.P."/>
            <person name="Pop M."/>
            <person name="Porcelli D."/>
            <person name="Powell J.R."/>
            <person name="Prohaska S."/>
            <person name="Pruitt K."/>
            <person name="Puig M."/>
            <person name="Quesneville H."/>
            <person name="Ram K.R."/>
            <person name="Rand D."/>
            <person name="Rasmussen M.D."/>
            <person name="Reed L.K."/>
            <person name="Reenan R."/>
            <person name="Reily A."/>
            <person name="Remington K.A."/>
            <person name="Rieger T.T."/>
            <person name="Ritchie M.G."/>
            <person name="Robin C."/>
            <person name="Rogers Y.H."/>
            <person name="Rohde C."/>
            <person name="Rozas J."/>
            <person name="Rubenfield M.J."/>
            <person name="Ruiz A."/>
            <person name="Russo S."/>
            <person name="Salzberg S.L."/>
            <person name="Sanchez-Gracia A."/>
            <person name="Saranga D.J."/>
            <person name="Sato H."/>
            <person name="Schaeffer S.W."/>
            <person name="Schatz M.C."/>
            <person name="Schlenke T."/>
            <person name="Schwartz R."/>
            <person name="Segarra C."/>
            <person name="Singh R.S."/>
            <person name="Sirot L."/>
            <person name="Sirota M."/>
            <person name="Sisneros N.B."/>
            <person name="Smith C.D."/>
            <person name="Smith T.F."/>
            <person name="Spieth J."/>
            <person name="Stage D.E."/>
            <person name="Stark A."/>
            <person name="Stephan W."/>
            <person name="Strausberg R.L."/>
            <person name="Strempel S."/>
            <person name="Sturgill D."/>
            <person name="Sutton G."/>
            <person name="Sutton G.G."/>
            <person name="Tao W."/>
            <person name="Teichmann S."/>
            <person name="Tobari Y.N."/>
            <person name="Tomimura Y."/>
            <person name="Tsolas J.M."/>
            <person name="Valente V.L."/>
            <person name="Venter E."/>
            <person name="Venter J.C."/>
            <person name="Vicario S."/>
            <person name="Vieira F.G."/>
            <person name="Vilella A.J."/>
            <person name="Villasante A."/>
            <person name="Walenz B."/>
            <person name="Wang J."/>
            <person name="Wasserman M."/>
            <person name="Watts T."/>
            <person name="Wilson D."/>
            <person name="Wilson R.K."/>
            <person name="Wing R.A."/>
            <person name="Wolfner M.F."/>
            <person name="Wong A."/>
            <person name="Wong G.K."/>
            <person name="Wu C.I."/>
            <person name="Wu G."/>
            <person name="Yamamoto D."/>
            <person name="Yang H.P."/>
            <person name="Yang S.P."/>
            <person name="Yorke J.A."/>
            <person name="Yoshida K."/>
            <person name="Zdobnov E."/>
            <person name="Zhang P."/>
            <person name="Zhang Y."/>
            <person name="Zimin A.V."/>
            <person name="Baldwin J."/>
            <person name="Abdouelleil A."/>
            <person name="Abdulkadir J."/>
            <person name="Abebe A."/>
            <person name="Abera B."/>
            <person name="Abreu J."/>
            <person name="Acer S.C."/>
            <person name="Aftuck L."/>
            <person name="Alexander A."/>
            <person name="An P."/>
            <person name="Anderson E."/>
            <person name="Anderson S."/>
            <person name="Arachi H."/>
            <person name="Azer M."/>
            <person name="Bachantsang P."/>
            <person name="Barry A."/>
            <person name="Bayul T."/>
            <person name="Berlin A."/>
            <person name="Bessette D."/>
            <person name="Bloom T."/>
            <person name="Blye J."/>
            <person name="Boguslavskiy L."/>
            <person name="Bonnet C."/>
            <person name="Boukhgalter B."/>
            <person name="Bourzgui I."/>
            <person name="Brown A."/>
            <person name="Cahill P."/>
            <person name="Channer S."/>
            <person name="Cheshatsang Y."/>
            <person name="Chuda L."/>
            <person name="Citroen M."/>
            <person name="Collymore A."/>
            <person name="Cooke P."/>
            <person name="Costello M."/>
            <person name="D'Aco K."/>
            <person name="Daza R."/>
            <person name="De Haan G."/>
            <person name="DeGray S."/>
            <person name="DeMaso C."/>
            <person name="Dhargay N."/>
            <person name="Dooley K."/>
            <person name="Dooley E."/>
            <person name="Doricent M."/>
            <person name="Dorje P."/>
            <person name="Dorjee K."/>
            <person name="Dupes A."/>
            <person name="Elong R."/>
            <person name="Falk J."/>
            <person name="Farina A."/>
            <person name="Faro S."/>
            <person name="Ferguson D."/>
            <person name="Fisher S."/>
            <person name="Foley C.D."/>
            <person name="Franke A."/>
            <person name="Friedrich D."/>
            <person name="Gadbois L."/>
            <person name="Gearin G."/>
            <person name="Gearin C.R."/>
            <person name="Giannoukos G."/>
            <person name="Goode T."/>
            <person name="Graham J."/>
            <person name="Grandbois E."/>
            <person name="Grewal S."/>
            <person name="Gyaltsen K."/>
            <person name="Hafez N."/>
            <person name="Hagos B."/>
            <person name="Hall J."/>
            <person name="Henson C."/>
            <person name="Hollinger A."/>
            <person name="Honan T."/>
            <person name="Huard M.D."/>
            <person name="Hughes L."/>
            <person name="Hurhula B."/>
            <person name="Husby M.E."/>
            <person name="Kamat A."/>
            <person name="Kanga B."/>
            <person name="Kashin S."/>
            <person name="Khazanovich D."/>
            <person name="Kisner P."/>
            <person name="Lance K."/>
            <person name="Lara M."/>
            <person name="Lee W."/>
            <person name="Lennon N."/>
            <person name="Letendre F."/>
            <person name="LeVine R."/>
            <person name="Lipovsky A."/>
            <person name="Liu X."/>
            <person name="Liu J."/>
            <person name="Liu S."/>
            <person name="Lokyitsang T."/>
            <person name="Lokyitsang Y."/>
            <person name="Lubonja R."/>
            <person name="Lui A."/>
            <person name="MacDonald P."/>
            <person name="Magnisalis V."/>
            <person name="Maru K."/>
            <person name="Matthews C."/>
            <person name="McCusker W."/>
            <person name="McDonough S."/>
            <person name="Mehta T."/>
            <person name="Meldrim J."/>
            <person name="Meneus L."/>
            <person name="Mihai O."/>
            <person name="Mihalev A."/>
            <person name="Mihova T."/>
            <person name="Mittelman R."/>
            <person name="Mlenga V."/>
            <person name="Montmayeur A."/>
            <person name="Mulrain L."/>
            <person name="Navidi A."/>
            <person name="Naylor J."/>
            <person name="Negash T."/>
            <person name="Nguyen T."/>
            <person name="Nguyen N."/>
            <person name="Nicol R."/>
            <person name="Norbu C."/>
            <person name="Norbu N."/>
            <person name="Novod N."/>
            <person name="O'Neill B."/>
            <person name="Osman S."/>
            <person name="Markiewicz E."/>
            <person name="Oyono O.L."/>
            <person name="Patti C."/>
            <person name="Phunkhang P."/>
            <person name="Pierre F."/>
            <person name="Priest M."/>
            <person name="Raghuraman S."/>
            <person name="Rege F."/>
            <person name="Reyes R."/>
            <person name="Rise C."/>
            <person name="Rogov P."/>
            <person name="Ross K."/>
            <person name="Ryan E."/>
            <person name="Settipalli S."/>
            <person name="Shea T."/>
            <person name="Sherpa N."/>
            <person name="Shi L."/>
            <person name="Shih D."/>
            <person name="Sparrow T."/>
            <person name="Spaulding J."/>
            <person name="Stalker J."/>
            <person name="Stange-Thomann N."/>
            <person name="Stavropoulos S."/>
            <person name="Stone C."/>
            <person name="Strader C."/>
            <person name="Tesfaye S."/>
            <person name="Thomson T."/>
            <person name="Thoulutsang Y."/>
            <person name="Thoulutsang D."/>
            <person name="Topham K."/>
            <person name="Topping I."/>
            <person name="Tsamla T."/>
            <person name="Vassiliev H."/>
            <person name="Vo A."/>
            <person name="Wangchuk T."/>
            <person name="Wangdi T."/>
            <person name="Weiand M."/>
            <person name="Wilkinson J."/>
            <person name="Wilson A."/>
            <person name="Yadav S."/>
            <person name="Young G."/>
            <person name="Yu Q."/>
            <person name="Zembek L."/>
            <person name="Zhong D."/>
            <person name="Zimmer A."/>
            <person name="Zwirko Z."/>
            <person name="Jaffe D.B."/>
            <person name="Alvarez P."/>
            <person name="Brockman W."/>
            <person name="Butler J."/>
            <person name="Chin C."/>
            <person name="Gnerre S."/>
            <person name="Grabherr M."/>
            <person name="Kleber M."/>
            <person name="Mauceli E."/>
            <person name="MacCallum I."/>
        </authorList>
    </citation>
    <scope>NUCLEOTIDE SEQUENCE [LARGE SCALE GENOMIC DNA]</scope>
    <source>
        <strain evidence="5">Tucson 15287-2541.00</strain>
    </source>
</reference>
<dbReference type="AlphaFoldDB" id="B4IZT0"/>
<feature type="region of interest" description="Disordered" evidence="2">
    <location>
        <begin position="126"/>
        <end position="148"/>
    </location>
</feature>
<evidence type="ECO:0000313" key="4">
    <source>
        <dbReference type="EMBL" id="EDV95665.1"/>
    </source>
</evidence>
<dbReference type="FunCoup" id="B4IZT0">
    <property type="interactions" value="1"/>
</dbReference>
<feature type="region of interest" description="Disordered" evidence="2">
    <location>
        <begin position="364"/>
        <end position="449"/>
    </location>
</feature>
<dbReference type="PROSITE" id="PS51155">
    <property type="entry name" value="CHIT_BIND_RR_2"/>
    <property type="match status" value="2"/>
</dbReference>
<protein>
    <submittedName>
        <fullName evidence="4">GH15656</fullName>
    </submittedName>
</protein>
<organism evidence="5">
    <name type="scientific">Drosophila grimshawi</name>
    <name type="common">Hawaiian fruit fly</name>
    <name type="synonym">Idiomyia grimshawi</name>
    <dbReference type="NCBI Taxonomy" id="7222"/>
    <lineage>
        <taxon>Eukaryota</taxon>
        <taxon>Metazoa</taxon>
        <taxon>Ecdysozoa</taxon>
        <taxon>Arthropoda</taxon>
        <taxon>Hexapoda</taxon>
        <taxon>Insecta</taxon>
        <taxon>Pterygota</taxon>
        <taxon>Neoptera</taxon>
        <taxon>Endopterygota</taxon>
        <taxon>Diptera</taxon>
        <taxon>Brachycera</taxon>
        <taxon>Muscomorpha</taxon>
        <taxon>Ephydroidea</taxon>
        <taxon>Drosophilidae</taxon>
        <taxon>Drosophila</taxon>
        <taxon>Hawaiian Drosophila</taxon>
    </lineage>
</organism>
<gene>
    <name evidence="4" type="primary">Dgri\GH15656</name>
    <name evidence="4" type="ORF">Dgri_GH15656</name>
</gene>
<dbReference type="OrthoDB" id="6362401at2759"/>
<dbReference type="Proteomes" id="UP000001070">
    <property type="component" value="Unassembled WGS sequence"/>
</dbReference>
<dbReference type="GO" id="GO:0042302">
    <property type="term" value="F:structural constituent of cuticle"/>
    <property type="evidence" value="ECO:0007669"/>
    <property type="project" value="UniProtKB-UniRule"/>
</dbReference>
<dbReference type="HOGENOM" id="CLU_035937_1_0_1"/>
<keyword evidence="3" id="KW-0732">Signal</keyword>
<evidence type="ECO:0000313" key="5">
    <source>
        <dbReference type="Proteomes" id="UP000001070"/>
    </source>
</evidence>
<dbReference type="InterPro" id="IPR000618">
    <property type="entry name" value="Insect_cuticle"/>
</dbReference>
<sequence>MDLFKLLLLLCSHCVLSATVRPYKFGFTIEEQQHRQEKRDENGIVMGEFGFITADGIYHVTVYATDENGKFHIVSMKNYPYAGPIAKSQPAAAVATTTQRTKAPPASQRPSFNTAACSGCFLHQNPPEPPVAPSSSVAGGGNRSPKTEIRPLSLSLPIAPSGLGKLVNAGSGNRLTVIPNTQAQPLTHSQIFDNVAALQIASIDLANRPVNQGTPATASPSTLPGAPATPATPATTTTPAPEESEIVKNAKAVALAIEIAKVNSQLPTRPTVAPPTTPPTPTTFNPNFAATNLEQQTRRPPTFSAPNRPLTLEAAQRINGNVVTTMQAVTFPVAQAVASVVNRLPQDNALTPTPPRRNRITAASPIAQQGPPPFVKPKQQPGFSSSPSFKPSVGSAGQQPGFNSSPSFKPSAVTATNKQQPQGPQQSTDSSSLAGFKPKSNTPTKTGAAAGLTGDLYKFKYLLDYNGHEETGARNGDKQGNYFAISDDAIAHTVEYIANEFGFQPHITWRKLEGNEATLPDENTLKHYEFKWFNQE</sequence>
<proteinExistence type="predicted"/>
<feature type="compositionally biased region" description="Low complexity" evidence="2">
    <location>
        <begin position="377"/>
        <end position="395"/>
    </location>
</feature>
<dbReference type="Pfam" id="PF00379">
    <property type="entry name" value="Chitin_bind_4"/>
    <property type="match status" value="2"/>
</dbReference>
<dbReference type="PhylomeDB" id="B4IZT0"/>
<evidence type="ECO:0000256" key="2">
    <source>
        <dbReference type="SAM" id="MobiDB-lite"/>
    </source>
</evidence>
<keyword evidence="1" id="KW-0193">Cuticle</keyword>
<evidence type="ECO:0000256" key="1">
    <source>
        <dbReference type="PROSITE-ProRule" id="PRU00497"/>
    </source>
</evidence>
<feature type="signal peptide" evidence="3">
    <location>
        <begin position="1"/>
        <end position="17"/>
    </location>
</feature>